<evidence type="ECO:0000313" key="2">
    <source>
        <dbReference type="EMBL" id="JAD86893.1"/>
    </source>
</evidence>
<evidence type="ECO:0000256" key="1">
    <source>
        <dbReference type="SAM" id="MobiDB-lite"/>
    </source>
</evidence>
<protein>
    <submittedName>
        <fullName evidence="2">Uncharacterized protein</fullName>
    </submittedName>
</protein>
<dbReference type="EMBL" id="GBRH01211002">
    <property type="protein sequence ID" value="JAD86893.1"/>
    <property type="molecule type" value="Transcribed_RNA"/>
</dbReference>
<reference evidence="2" key="2">
    <citation type="journal article" date="2015" name="Data Brief">
        <title>Shoot transcriptome of the giant reed, Arundo donax.</title>
        <authorList>
            <person name="Barrero R.A."/>
            <person name="Guerrero F.D."/>
            <person name="Moolhuijzen P."/>
            <person name="Goolsby J.A."/>
            <person name="Tidwell J."/>
            <person name="Bellgard S.E."/>
            <person name="Bellgard M.I."/>
        </authorList>
    </citation>
    <scope>NUCLEOTIDE SEQUENCE</scope>
    <source>
        <tissue evidence="2">Shoot tissue taken approximately 20 cm above the soil surface</tissue>
    </source>
</reference>
<name>A0A0A9DJN3_ARUDO</name>
<dbReference type="AlphaFoldDB" id="A0A0A9DJN3"/>
<reference evidence="2" key="1">
    <citation type="submission" date="2014-09" db="EMBL/GenBank/DDBJ databases">
        <authorList>
            <person name="Magalhaes I.L.F."/>
            <person name="Oliveira U."/>
            <person name="Santos F.R."/>
            <person name="Vidigal T.H.D.A."/>
            <person name="Brescovit A.D."/>
            <person name="Santos A.J."/>
        </authorList>
    </citation>
    <scope>NUCLEOTIDE SEQUENCE</scope>
    <source>
        <tissue evidence="2">Shoot tissue taken approximately 20 cm above the soil surface</tissue>
    </source>
</reference>
<proteinExistence type="predicted"/>
<accession>A0A0A9DJN3</accession>
<organism evidence="2">
    <name type="scientific">Arundo donax</name>
    <name type="common">Giant reed</name>
    <name type="synonym">Donax arundinaceus</name>
    <dbReference type="NCBI Taxonomy" id="35708"/>
    <lineage>
        <taxon>Eukaryota</taxon>
        <taxon>Viridiplantae</taxon>
        <taxon>Streptophyta</taxon>
        <taxon>Embryophyta</taxon>
        <taxon>Tracheophyta</taxon>
        <taxon>Spermatophyta</taxon>
        <taxon>Magnoliopsida</taxon>
        <taxon>Liliopsida</taxon>
        <taxon>Poales</taxon>
        <taxon>Poaceae</taxon>
        <taxon>PACMAD clade</taxon>
        <taxon>Arundinoideae</taxon>
        <taxon>Arundineae</taxon>
        <taxon>Arundo</taxon>
    </lineage>
</organism>
<feature type="region of interest" description="Disordered" evidence="1">
    <location>
        <begin position="54"/>
        <end position="74"/>
    </location>
</feature>
<feature type="compositionally biased region" description="Polar residues" evidence="1">
    <location>
        <begin position="54"/>
        <end position="67"/>
    </location>
</feature>
<sequence length="74" mass="8124">MVIRREPLWSAASRGKCLVDVFTEQTREPSWSAASRGKGLVDAFTKQTLVQTTNGRSTPSAATLTNIKTRDSKL</sequence>